<protein>
    <submittedName>
        <fullName evidence="2">Uncharacterized protein</fullName>
    </submittedName>
</protein>
<accession>A0A6A5KEC7</accession>
<evidence type="ECO:0000313" key="2">
    <source>
        <dbReference type="EMBL" id="KAF1833502.1"/>
    </source>
</evidence>
<keyword evidence="3" id="KW-1185">Reference proteome</keyword>
<evidence type="ECO:0000313" key="3">
    <source>
        <dbReference type="Proteomes" id="UP000800040"/>
    </source>
</evidence>
<organism evidence="2 3">
    <name type="scientific">Decorospora gaudefroyi</name>
    <dbReference type="NCBI Taxonomy" id="184978"/>
    <lineage>
        <taxon>Eukaryota</taxon>
        <taxon>Fungi</taxon>
        <taxon>Dikarya</taxon>
        <taxon>Ascomycota</taxon>
        <taxon>Pezizomycotina</taxon>
        <taxon>Dothideomycetes</taxon>
        <taxon>Pleosporomycetidae</taxon>
        <taxon>Pleosporales</taxon>
        <taxon>Pleosporineae</taxon>
        <taxon>Pleosporaceae</taxon>
        <taxon>Decorospora</taxon>
    </lineage>
</organism>
<feature type="region of interest" description="Disordered" evidence="1">
    <location>
        <begin position="1"/>
        <end position="117"/>
    </location>
</feature>
<dbReference type="AlphaFoldDB" id="A0A6A5KEC7"/>
<feature type="compositionally biased region" description="Basic and acidic residues" evidence="1">
    <location>
        <begin position="97"/>
        <end position="110"/>
    </location>
</feature>
<sequence>MSGAAGWKEEDLGDDDNDDGTGVVTRDTIREWLEETIDPLEDDRRRRRSSGSEPGDSVDGPPPYKSAKNAVSGIATPSTSDEGRSVDTKVLSALRLDGGDEGRKGADLPHIRGSPTC</sequence>
<reference evidence="2" key="1">
    <citation type="submission" date="2020-01" db="EMBL/GenBank/DDBJ databases">
        <authorList>
            <consortium name="DOE Joint Genome Institute"/>
            <person name="Haridas S."/>
            <person name="Albert R."/>
            <person name="Binder M."/>
            <person name="Bloem J."/>
            <person name="Labutti K."/>
            <person name="Salamov A."/>
            <person name="Andreopoulos B."/>
            <person name="Baker S.E."/>
            <person name="Barry K."/>
            <person name="Bills G."/>
            <person name="Bluhm B.H."/>
            <person name="Cannon C."/>
            <person name="Castanera R."/>
            <person name="Culley D.E."/>
            <person name="Daum C."/>
            <person name="Ezra D."/>
            <person name="Gonzalez J.B."/>
            <person name="Henrissat B."/>
            <person name="Kuo A."/>
            <person name="Liang C."/>
            <person name="Lipzen A."/>
            <person name="Lutzoni F."/>
            <person name="Magnuson J."/>
            <person name="Mondo S."/>
            <person name="Nolan M."/>
            <person name="Ohm R."/>
            <person name="Pangilinan J."/>
            <person name="Park H.-J."/>
            <person name="Ramirez L."/>
            <person name="Alfaro M."/>
            <person name="Sun H."/>
            <person name="Tritt A."/>
            <person name="Yoshinaga Y."/>
            <person name="Zwiers L.-H."/>
            <person name="Turgeon B.G."/>
            <person name="Goodwin S.B."/>
            <person name="Spatafora J.W."/>
            <person name="Crous P.W."/>
            <person name="Grigoriev I.V."/>
        </authorList>
    </citation>
    <scope>NUCLEOTIDE SEQUENCE</scope>
    <source>
        <strain evidence="2">P77</strain>
    </source>
</reference>
<dbReference type="EMBL" id="ML975317">
    <property type="protein sequence ID" value="KAF1833502.1"/>
    <property type="molecule type" value="Genomic_DNA"/>
</dbReference>
<evidence type="ECO:0000256" key="1">
    <source>
        <dbReference type="SAM" id="MobiDB-lite"/>
    </source>
</evidence>
<dbReference type="Proteomes" id="UP000800040">
    <property type="component" value="Unassembled WGS sequence"/>
</dbReference>
<proteinExistence type="predicted"/>
<name>A0A6A5KEC7_9PLEO</name>
<gene>
    <name evidence="2" type="ORF">BDW02DRAFT_598981</name>
</gene>